<name>A0A0H3XIC4_9MOLU</name>
<dbReference type="STRING" id="315358.SERIO_v1c06400"/>
<dbReference type="KEGG" id="seri:SERIO_v1c06400"/>
<feature type="region of interest" description="Disordered" evidence="1">
    <location>
        <begin position="1"/>
        <end position="56"/>
    </location>
</feature>
<reference evidence="2 3" key="1">
    <citation type="journal article" date="2015" name="Genome Biol. Evol.">
        <title>Found and Lost: The Fates of Horizontally Acquired Genes in Arthropod-Symbiotic Spiroplasma.</title>
        <authorList>
            <person name="Lo W.S."/>
            <person name="Gasparich G.E."/>
            <person name="Kuo C.H."/>
        </authorList>
    </citation>
    <scope>NUCLEOTIDE SEQUENCE [LARGE SCALE GENOMIC DNA]</scope>
    <source>
        <strain evidence="3">TDA-040725-5</strain>
    </source>
</reference>
<evidence type="ECO:0000313" key="3">
    <source>
        <dbReference type="Proteomes" id="UP000035661"/>
    </source>
</evidence>
<accession>A0A0H3XIC4</accession>
<gene>
    <name evidence="2" type="ORF">SERIO_v1c06400</name>
</gene>
<proteinExistence type="predicted"/>
<reference evidence="3" key="2">
    <citation type="submission" date="2015-06" db="EMBL/GenBank/DDBJ databases">
        <title>Complete genome sequence of Spiroplasma eriocheiris TDA-040725-5 (DSM 21848).</title>
        <authorList>
            <person name="Lo W.-S."/>
            <person name="Kuo C.-H."/>
        </authorList>
    </citation>
    <scope>NUCLEOTIDE SEQUENCE [LARGE SCALE GENOMIC DNA]</scope>
    <source>
        <strain evidence="3">TDA-040725-5</strain>
    </source>
</reference>
<dbReference type="PATRIC" id="fig|743698.3.peg.642"/>
<dbReference type="Proteomes" id="UP000035661">
    <property type="component" value="Chromosome"/>
</dbReference>
<evidence type="ECO:0000313" key="2">
    <source>
        <dbReference type="EMBL" id="AKM54210.1"/>
    </source>
</evidence>
<protein>
    <submittedName>
        <fullName evidence="2">Uncharacterized protein</fullName>
    </submittedName>
</protein>
<sequence length="81" mass="8512">MSDKKTSHNEASIAAKVLHDPNATPTAKRLAASALAQSNSEKHTGDEEASFASKVLTDPNSSKIEKELAASVLSQAKGKHQ</sequence>
<dbReference type="RefSeq" id="WP_047791439.1">
    <property type="nucleotide sequence ID" value="NZ_CP011856.1"/>
</dbReference>
<organism evidence="2 3">
    <name type="scientific">Spiroplasma eriocheiris</name>
    <dbReference type="NCBI Taxonomy" id="315358"/>
    <lineage>
        <taxon>Bacteria</taxon>
        <taxon>Bacillati</taxon>
        <taxon>Mycoplasmatota</taxon>
        <taxon>Mollicutes</taxon>
        <taxon>Entomoplasmatales</taxon>
        <taxon>Spiroplasmataceae</taxon>
        <taxon>Spiroplasma</taxon>
    </lineage>
</organism>
<dbReference type="AlphaFoldDB" id="A0A0H3XIC4"/>
<keyword evidence="3" id="KW-1185">Reference proteome</keyword>
<dbReference type="EMBL" id="CP011856">
    <property type="protein sequence ID" value="AKM54210.1"/>
    <property type="molecule type" value="Genomic_DNA"/>
</dbReference>
<evidence type="ECO:0000256" key="1">
    <source>
        <dbReference type="SAM" id="MobiDB-lite"/>
    </source>
</evidence>